<keyword evidence="2" id="KW-1185">Reference proteome</keyword>
<dbReference type="Pfam" id="PF07233">
    <property type="entry name" value="DUF1425"/>
    <property type="match status" value="1"/>
</dbReference>
<dbReference type="Proteomes" id="UP000478417">
    <property type="component" value="Unassembled WGS sequence"/>
</dbReference>
<accession>A0A6B2M4F5</accession>
<sequence>MKIQFCITIALLTLVGCQTSQPVGEVYDGETRLITYTGVGLNIEGRLNDEGTLDPAPFVGQFLPSQDMKIVGARATSTPNGFPRVQFSIESRRDKTSAVQYRFTWYDREGFVVQQDQNPWQSLHLAGREVADIESIARSNRAKAFRLIIRPLEFKK</sequence>
<dbReference type="CDD" id="cd09030">
    <property type="entry name" value="DUF1425"/>
    <property type="match status" value="1"/>
</dbReference>
<name>A0A6B2M4F5_9BACT</name>
<proteinExistence type="predicted"/>
<dbReference type="PROSITE" id="PS51257">
    <property type="entry name" value="PROKAR_LIPOPROTEIN"/>
    <property type="match status" value="1"/>
</dbReference>
<dbReference type="InterPro" id="IPR010824">
    <property type="entry name" value="DUF1425"/>
</dbReference>
<reference evidence="1 2" key="1">
    <citation type="submission" date="2020-02" db="EMBL/GenBank/DDBJ databases">
        <title>Albibacoteraceae fam. nov., the first described family within the subdivision 4 Verrucomicrobia.</title>
        <authorList>
            <person name="Xi F."/>
        </authorList>
    </citation>
    <scope>NUCLEOTIDE SEQUENCE [LARGE SCALE GENOMIC DNA]</scope>
    <source>
        <strain evidence="1 2">CK1056</strain>
    </source>
</reference>
<gene>
    <name evidence="1" type="ORF">G0Q06_10930</name>
</gene>
<evidence type="ECO:0000313" key="2">
    <source>
        <dbReference type="Proteomes" id="UP000478417"/>
    </source>
</evidence>
<protein>
    <submittedName>
        <fullName evidence="1">YcfL family protein</fullName>
    </submittedName>
</protein>
<evidence type="ECO:0000313" key="1">
    <source>
        <dbReference type="EMBL" id="NDV62967.1"/>
    </source>
</evidence>
<comment type="caution">
    <text evidence="1">The sequence shown here is derived from an EMBL/GenBank/DDBJ whole genome shotgun (WGS) entry which is preliminary data.</text>
</comment>
<dbReference type="RefSeq" id="WP_163965823.1">
    <property type="nucleotide sequence ID" value="NZ_JAAGNX010000003.1"/>
</dbReference>
<dbReference type="AlphaFoldDB" id="A0A6B2M4F5"/>
<dbReference type="InterPro" id="IPR038483">
    <property type="entry name" value="YcfL-like_sf"/>
</dbReference>
<dbReference type="EMBL" id="JAAGNX010000003">
    <property type="protein sequence ID" value="NDV62967.1"/>
    <property type="molecule type" value="Genomic_DNA"/>
</dbReference>
<organism evidence="1 2">
    <name type="scientific">Oceanipulchritudo coccoides</name>
    <dbReference type="NCBI Taxonomy" id="2706888"/>
    <lineage>
        <taxon>Bacteria</taxon>
        <taxon>Pseudomonadati</taxon>
        <taxon>Verrucomicrobiota</taxon>
        <taxon>Opitutia</taxon>
        <taxon>Puniceicoccales</taxon>
        <taxon>Oceanipulchritudinaceae</taxon>
        <taxon>Oceanipulchritudo</taxon>
    </lineage>
</organism>
<dbReference type="Gene3D" id="2.60.40.3230">
    <property type="match status" value="1"/>
</dbReference>